<organism evidence="2 3">
    <name type="scientific">Dibothriocephalus latus</name>
    <name type="common">Fish tapeworm</name>
    <name type="synonym">Diphyllobothrium latum</name>
    <dbReference type="NCBI Taxonomy" id="60516"/>
    <lineage>
        <taxon>Eukaryota</taxon>
        <taxon>Metazoa</taxon>
        <taxon>Spiralia</taxon>
        <taxon>Lophotrochozoa</taxon>
        <taxon>Platyhelminthes</taxon>
        <taxon>Cestoda</taxon>
        <taxon>Eucestoda</taxon>
        <taxon>Diphyllobothriidea</taxon>
        <taxon>Diphyllobothriidae</taxon>
        <taxon>Dibothriocephalus</taxon>
    </lineage>
</organism>
<dbReference type="EMBL" id="UYRU01045327">
    <property type="protein sequence ID" value="VDK89251.1"/>
    <property type="molecule type" value="Genomic_DNA"/>
</dbReference>
<evidence type="ECO:0000256" key="1">
    <source>
        <dbReference type="SAM" id="MobiDB-lite"/>
    </source>
</evidence>
<dbReference type="OrthoDB" id="443981at2759"/>
<dbReference type="AlphaFoldDB" id="A0A3P6VFD1"/>
<feature type="region of interest" description="Disordered" evidence="1">
    <location>
        <begin position="57"/>
        <end position="93"/>
    </location>
</feature>
<reference evidence="2 3" key="1">
    <citation type="submission" date="2018-11" db="EMBL/GenBank/DDBJ databases">
        <authorList>
            <consortium name="Pathogen Informatics"/>
        </authorList>
    </citation>
    <scope>NUCLEOTIDE SEQUENCE [LARGE SCALE GENOMIC DNA]</scope>
</reference>
<keyword evidence="3" id="KW-1185">Reference proteome</keyword>
<name>A0A3P6VFD1_DIBLA</name>
<evidence type="ECO:0000313" key="2">
    <source>
        <dbReference type="EMBL" id="VDK89251.1"/>
    </source>
</evidence>
<protein>
    <submittedName>
        <fullName evidence="2">Uncharacterized protein</fullName>
    </submittedName>
</protein>
<proteinExistence type="predicted"/>
<dbReference type="Proteomes" id="UP000281553">
    <property type="component" value="Unassembled WGS sequence"/>
</dbReference>
<accession>A0A3P6VFD1</accession>
<feature type="compositionally biased region" description="Basic and acidic residues" evidence="1">
    <location>
        <begin position="77"/>
        <end position="93"/>
    </location>
</feature>
<gene>
    <name evidence="2" type="ORF">DILT_LOCUS4354</name>
</gene>
<evidence type="ECO:0000313" key="3">
    <source>
        <dbReference type="Proteomes" id="UP000281553"/>
    </source>
</evidence>
<sequence>MLTPVTSSAVLYLDHPNLSGGDLGHPAGAKVIEDEVKIAEEKFQESKELAETAMINFLSSDPSLDREPRRVGPNPGGEERKSEQHGGEGLLRR</sequence>